<dbReference type="OrthoDB" id="6072476at2759"/>
<evidence type="ECO:0000256" key="5">
    <source>
        <dbReference type="SAM" id="MobiDB-lite"/>
    </source>
</evidence>
<protein>
    <recommendedName>
        <fullName evidence="7">THD domain-containing protein</fullName>
    </recommendedName>
</protein>
<dbReference type="PANTHER" id="PTHR11471:SF34">
    <property type="entry name" value="TUMOR NECROSIS FACTOR LIGAND SUPERFAMILY MEMBER 14"/>
    <property type="match status" value="1"/>
</dbReference>
<evidence type="ECO:0000259" key="7">
    <source>
        <dbReference type="PROSITE" id="PS50049"/>
    </source>
</evidence>
<dbReference type="Pfam" id="PF00229">
    <property type="entry name" value="TNF"/>
    <property type="match status" value="1"/>
</dbReference>
<organism evidence="8 9">
    <name type="scientific">Dissostichus mawsoni</name>
    <name type="common">Antarctic cod</name>
    <dbReference type="NCBI Taxonomy" id="36200"/>
    <lineage>
        <taxon>Eukaryota</taxon>
        <taxon>Metazoa</taxon>
        <taxon>Chordata</taxon>
        <taxon>Craniata</taxon>
        <taxon>Vertebrata</taxon>
        <taxon>Euteleostomi</taxon>
        <taxon>Actinopterygii</taxon>
        <taxon>Neopterygii</taxon>
        <taxon>Teleostei</taxon>
        <taxon>Neoteleostei</taxon>
        <taxon>Acanthomorphata</taxon>
        <taxon>Eupercaria</taxon>
        <taxon>Perciformes</taxon>
        <taxon>Notothenioidei</taxon>
        <taxon>Nototheniidae</taxon>
        <taxon>Dissostichus</taxon>
    </lineage>
</organism>
<evidence type="ECO:0000256" key="4">
    <source>
        <dbReference type="ARBA" id="ARBA00023136"/>
    </source>
</evidence>
<dbReference type="PROSITE" id="PS50049">
    <property type="entry name" value="THD_2"/>
    <property type="match status" value="1"/>
</dbReference>
<evidence type="ECO:0000256" key="6">
    <source>
        <dbReference type="SAM" id="Phobius"/>
    </source>
</evidence>
<dbReference type="SUPFAM" id="SSF49842">
    <property type="entry name" value="TNF-like"/>
    <property type="match status" value="1"/>
</dbReference>
<dbReference type="GO" id="GO:0005164">
    <property type="term" value="F:tumor necrosis factor receptor binding"/>
    <property type="evidence" value="ECO:0007669"/>
    <property type="project" value="InterPro"/>
</dbReference>
<comment type="similarity">
    <text evidence="2">Belongs to the tumor necrosis factor family.</text>
</comment>
<reference evidence="8 9" key="1">
    <citation type="submission" date="2020-03" db="EMBL/GenBank/DDBJ databases">
        <title>Dissostichus mawsoni Genome sequencing and assembly.</title>
        <authorList>
            <person name="Park H."/>
        </authorList>
    </citation>
    <scope>NUCLEOTIDE SEQUENCE [LARGE SCALE GENOMIC DNA]</scope>
    <source>
        <strain evidence="8">DM0001</strain>
        <tissue evidence="8">Muscle</tissue>
    </source>
</reference>
<comment type="subcellular location">
    <subcellularLocation>
        <location evidence="1">Membrane</location>
    </subcellularLocation>
</comment>
<comment type="caution">
    <text evidence="8">The sequence shown here is derived from an EMBL/GenBank/DDBJ whole genome shotgun (WGS) entry which is preliminary data.</text>
</comment>
<gene>
    <name evidence="8" type="ORF">F7725_003316</name>
</gene>
<evidence type="ECO:0000256" key="3">
    <source>
        <dbReference type="ARBA" id="ARBA00022514"/>
    </source>
</evidence>
<dbReference type="GO" id="GO:0016020">
    <property type="term" value="C:membrane"/>
    <property type="evidence" value="ECO:0007669"/>
    <property type="project" value="UniProtKB-SubCell"/>
</dbReference>
<keyword evidence="9" id="KW-1185">Reference proteome</keyword>
<name>A0A7J5YD56_DISMA</name>
<feature type="transmembrane region" description="Helical" evidence="6">
    <location>
        <begin position="124"/>
        <end position="147"/>
    </location>
</feature>
<feature type="domain" description="THD" evidence="7">
    <location>
        <begin position="183"/>
        <end position="314"/>
    </location>
</feature>
<dbReference type="PANTHER" id="PTHR11471">
    <property type="entry name" value="TUMOR NECROSIS FACTOR FAMILY MEMBER"/>
    <property type="match status" value="1"/>
</dbReference>
<dbReference type="GO" id="GO:0005615">
    <property type="term" value="C:extracellular space"/>
    <property type="evidence" value="ECO:0007669"/>
    <property type="project" value="UniProtKB-KW"/>
</dbReference>
<dbReference type="EMBL" id="JAAKFY010000014">
    <property type="protein sequence ID" value="KAF3846238.1"/>
    <property type="molecule type" value="Genomic_DNA"/>
</dbReference>
<evidence type="ECO:0000313" key="9">
    <source>
        <dbReference type="Proteomes" id="UP000518266"/>
    </source>
</evidence>
<dbReference type="Proteomes" id="UP000518266">
    <property type="component" value="Unassembled WGS sequence"/>
</dbReference>
<keyword evidence="4 6" id="KW-0472">Membrane</keyword>
<dbReference type="GO" id="GO:0006955">
    <property type="term" value="P:immune response"/>
    <property type="evidence" value="ECO:0007669"/>
    <property type="project" value="InterPro"/>
</dbReference>
<dbReference type="SMART" id="SM00207">
    <property type="entry name" value="TNF"/>
    <property type="match status" value="1"/>
</dbReference>
<evidence type="ECO:0000313" key="8">
    <source>
        <dbReference type="EMBL" id="KAF3846238.1"/>
    </source>
</evidence>
<sequence>MPSDLLKSDTSRYPVGEMRAKPTSSPDPAITFERNSGGEDNSDRPGTLHHYSPAAEEGAAVQHPLTTSRGYFHKEASFSHRVSTVGMSTAGYPSVYVVDTHATRPPVPPRLSQKGRRGGGVQNLLILLVSVALCGMAIEACFIYHLYQPAKTETSASFSRHIAGQDDTSATEIPSLFIPPSKPVAHLTDGLDAVHGKTIMAWSMEAEPLLHEMDYRDMSLIIQKEGYYYVYSKVSFFNTDYFNHSIHRNTELYAGKSIPLLLSKQNEGPKRRRSNYLGGVFHLTKNDAIYVEVSNTAKVVKHKPIENVFGAYMI</sequence>
<dbReference type="Gene3D" id="2.60.120.40">
    <property type="match status" value="1"/>
</dbReference>
<dbReference type="AlphaFoldDB" id="A0A7J5YD56"/>
<proteinExistence type="inferred from homology"/>
<dbReference type="InterPro" id="IPR008983">
    <property type="entry name" value="Tumour_necrosis_fac-like_dom"/>
</dbReference>
<feature type="region of interest" description="Disordered" evidence="5">
    <location>
        <begin position="1"/>
        <end position="48"/>
    </location>
</feature>
<evidence type="ECO:0000256" key="2">
    <source>
        <dbReference type="ARBA" id="ARBA00008670"/>
    </source>
</evidence>
<keyword evidence="6" id="KW-0812">Transmembrane</keyword>
<keyword evidence="6" id="KW-1133">Transmembrane helix</keyword>
<accession>A0A7J5YD56</accession>
<keyword evidence="3" id="KW-0202">Cytokine</keyword>
<dbReference type="GO" id="GO:0005125">
    <property type="term" value="F:cytokine activity"/>
    <property type="evidence" value="ECO:0007669"/>
    <property type="project" value="UniProtKB-KW"/>
</dbReference>
<dbReference type="InterPro" id="IPR006052">
    <property type="entry name" value="TNF_dom"/>
</dbReference>
<evidence type="ECO:0000256" key="1">
    <source>
        <dbReference type="ARBA" id="ARBA00004370"/>
    </source>
</evidence>
<feature type="compositionally biased region" description="Basic and acidic residues" evidence="5">
    <location>
        <begin position="1"/>
        <end position="10"/>
    </location>
</feature>